<organism evidence="1 2">
    <name type="scientific">Eretmocerus hayati</name>
    <dbReference type="NCBI Taxonomy" id="131215"/>
    <lineage>
        <taxon>Eukaryota</taxon>
        <taxon>Metazoa</taxon>
        <taxon>Ecdysozoa</taxon>
        <taxon>Arthropoda</taxon>
        <taxon>Hexapoda</taxon>
        <taxon>Insecta</taxon>
        <taxon>Pterygota</taxon>
        <taxon>Neoptera</taxon>
        <taxon>Endopterygota</taxon>
        <taxon>Hymenoptera</taxon>
        <taxon>Apocrita</taxon>
        <taxon>Proctotrupomorpha</taxon>
        <taxon>Chalcidoidea</taxon>
        <taxon>Aphelinidae</taxon>
        <taxon>Aphelininae</taxon>
        <taxon>Eretmocerus</taxon>
    </lineage>
</organism>
<evidence type="ECO:0000313" key="1">
    <source>
        <dbReference type="EMBL" id="KAJ8679950.1"/>
    </source>
</evidence>
<sequence>MGMISALKAACPIWTSNDYSNTITSITAHIEHNRTAPSLKISGIKCYCEGDCPDYEESGTCELKPGAQCYSSVQAEWYDDSSEFLPERKFGCLPPDESTILQCKGNLVHHVQPKTIACCDSSDLCNRDLLPMYTVPPTVAPDPLLPEGAPLVILALTLCACVLALSSALLLLYHRYRRKERGPCLMSSSSGSSGGTLKELIDQSSGSGSGLPLLVQRTIAKQLALQQCVGRGRYGEVWLARWRGEKVAVKVFFTLEEASWFRETEIYQTVLMRHDNILGFIAADIKGTGSWTQMLLITDYHEQGSLHDYLQNTVLDHPALLAICMSIAAGIVHLHTEIFGTRGKPAIAHRDIKSKNILVKRNGECAIADFGLAVRFLSETGEIDIAPNTRVGTRRYMAPEVLDESLNASSFDAFKMADMYSVGLVLWEVCRRCASGGKVSSAEPYALPYQDDVPNDPDFDEMRLAVCVKKLRPDIPVRWENDPILSRLGQLMTECWHENPAVRLTALRVKKSMAKLHINNAIKIV</sequence>
<name>A0ACC2PDV9_9HYME</name>
<dbReference type="Proteomes" id="UP001239111">
    <property type="component" value="Chromosome 2"/>
</dbReference>
<comment type="caution">
    <text evidence="1">The sequence shown here is derived from an EMBL/GenBank/DDBJ whole genome shotgun (WGS) entry which is preliminary data.</text>
</comment>
<gene>
    <name evidence="1" type="ORF">QAD02_015737</name>
</gene>
<dbReference type="EMBL" id="CM056742">
    <property type="protein sequence ID" value="KAJ8679950.1"/>
    <property type="molecule type" value="Genomic_DNA"/>
</dbReference>
<accession>A0ACC2PDV9</accession>
<reference evidence="1" key="1">
    <citation type="submission" date="2023-04" db="EMBL/GenBank/DDBJ databases">
        <title>A chromosome-level genome assembly of the parasitoid wasp Eretmocerus hayati.</title>
        <authorList>
            <person name="Zhong Y."/>
            <person name="Liu S."/>
            <person name="Liu Y."/>
        </authorList>
    </citation>
    <scope>NUCLEOTIDE SEQUENCE</scope>
    <source>
        <strain evidence="1">ZJU_SS_LIU_2023</strain>
    </source>
</reference>
<keyword evidence="2" id="KW-1185">Reference proteome</keyword>
<proteinExistence type="predicted"/>
<protein>
    <submittedName>
        <fullName evidence="1">Uncharacterized protein</fullName>
    </submittedName>
</protein>
<evidence type="ECO:0000313" key="2">
    <source>
        <dbReference type="Proteomes" id="UP001239111"/>
    </source>
</evidence>